<protein>
    <recommendedName>
        <fullName evidence="3">LysR family transcriptional regulator</fullName>
    </recommendedName>
</protein>
<dbReference type="AlphaFoldDB" id="A0A9E2NSE2"/>
<evidence type="ECO:0000313" key="2">
    <source>
        <dbReference type="Proteomes" id="UP000824150"/>
    </source>
</evidence>
<reference evidence="1" key="1">
    <citation type="journal article" date="2021" name="PeerJ">
        <title>Extensive microbial diversity within the chicken gut microbiome revealed by metagenomics and culture.</title>
        <authorList>
            <person name="Gilroy R."/>
            <person name="Ravi A."/>
            <person name="Getino M."/>
            <person name="Pursley I."/>
            <person name="Horton D.L."/>
            <person name="Alikhan N.F."/>
            <person name="Baker D."/>
            <person name="Gharbi K."/>
            <person name="Hall N."/>
            <person name="Watson M."/>
            <person name="Adriaenssens E.M."/>
            <person name="Foster-Nyarko E."/>
            <person name="Jarju S."/>
            <person name="Secka A."/>
            <person name="Antonio M."/>
            <person name="Oren A."/>
            <person name="Chaudhuri R.R."/>
            <person name="La Ragione R."/>
            <person name="Hildebrand F."/>
            <person name="Pallen M.J."/>
        </authorList>
    </citation>
    <scope>NUCLEOTIDE SEQUENCE</scope>
    <source>
        <strain evidence="1">687</strain>
    </source>
</reference>
<dbReference type="Proteomes" id="UP000824150">
    <property type="component" value="Unassembled WGS sequence"/>
</dbReference>
<feature type="non-terminal residue" evidence="1">
    <location>
        <position position="1"/>
    </location>
</feature>
<proteinExistence type="predicted"/>
<organism evidence="1 2">
    <name type="scientific">Candidatus Anaerobiospirillum merdipullorum</name>
    <dbReference type="NCBI Taxonomy" id="2838450"/>
    <lineage>
        <taxon>Bacteria</taxon>
        <taxon>Pseudomonadati</taxon>
        <taxon>Pseudomonadota</taxon>
        <taxon>Gammaproteobacteria</taxon>
        <taxon>Aeromonadales</taxon>
        <taxon>Succinivibrionaceae</taxon>
        <taxon>Anaerobiospirillum</taxon>
    </lineage>
</organism>
<name>A0A9E2NSE2_9GAMM</name>
<accession>A0A9E2NSE2</accession>
<dbReference type="EMBL" id="JAHLFG010000064">
    <property type="protein sequence ID" value="MBU3827042.1"/>
    <property type="molecule type" value="Genomic_DNA"/>
</dbReference>
<gene>
    <name evidence="1" type="ORF">IAA31_06085</name>
</gene>
<sequence length="59" mass="6774">YTISSEIFPQYLQSEHIIALTLKADELMQIGYILPHKQELSPLGQLYIAALRRYGQVNP</sequence>
<evidence type="ECO:0008006" key="3">
    <source>
        <dbReference type="Google" id="ProtNLM"/>
    </source>
</evidence>
<evidence type="ECO:0000313" key="1">
    <source>
        <dbReference type="EMBL" id="MBU3827042.1"/>
    </source>
</evidence>
<reference evidence="1" key="2">
    <citation type="submission" date="2021-04" db="EMBL/GenBank/DDBJ databases">
        <authorList>
            <person name="Gilroy R."/>
        </authorList>
    </citation>
    <scope>NUCLEOTIDE SEQUENCE</scope>
    <source>
        <strain evidence="1">687</strain>
    </source>
</reference>
<comment type="caution">
    <text evidence="1">The sequence shown here is derived from an EMBL/GenBank/DDBJ whole genome shotgun (WGS) entry which is preliminary data.</text>
</comment>